<evidence type="ECO:0000256" key="2">
    <source>
        <dbReference type="ARBA" id="ARBA00022723"/>
    </source>
</evidence>
<dbReference type="AlphaFoldDB" id="A0A9X7Z643"/>
<evidence type="ECO:0000313" key="8">
    <source>
        <dbReference type="Proteomes" id="UP000663505"/>
    </source>
</evidence>
<dbReference type="GO" id="GO:0006508">
    <property type="term" value="P:proteolysis"/>
    <property type="evidence" value="ECO:0007669"/>
    <property type="project" value="UniProtKB-KW"/>
</dbReference>
<evidence type="ECO:0000259" key="6">
    <source>
        <dbReference type="Pfam" id="PF14464"/>
    </source>
</evidence>
<evidence type="ECO:0000256" key="1">
    <source>
        <dbReference type="ARBA" id="ARBA00022670"/>
    </source>
</evidence>
<keyword evidence="5" id="KW-0482">Metalloprotease</keyword>
<keyword evidence="1" id="KW-0645">Protease</keyword>
<dbReference type="RefSeq" id="WP_206655277.1">
    <property type="nucleotide sequence ID" value="NZ_CP071182.1"/>
</dbReference>
<evidence type="ECO:0000256" key="3">
    <source>
        <dbReference type="ARBA" id="ARBA00022801"/>
    </source>
</evidence>
<dbReference type="GO" id="GO:0046872">
    <property type="term" value="F:metal ion binding"/>
    <property type="evidence" value="ECO:0007669"/>
    <property type="project" value="UniProtKB-KW"/>
</dbReference>
<organism evidence="7 8">
    <name type="scientific">Alicyclobacillus mengziensis</name>
    <dbReference type="NCBI Taxonomy" id="2931921"/>
    <lineage>
        <taxon>Bacteria</taxon>
        <taxon>Bacillati</taxon>
        <taxon>Bacillota</taxon>
        <taxon>Bacilli</taxon>
        <taxon>Bacillales</taxon>
        <taxon>Alicyclobacillaceae</taxon>
        <taxon>Alicyclobacillus</taxon>
    </lineage>
</organism>
<dbReference type="EMBL" id="CP071182">
    <property type="protein sequence ID" value="QSO45905.1"/>
    <property type="molecule type" value="Genomic_DNA"/>
</dbReference>
<dbReference type="GO" id="GO:0008237">
    <property type="term" value="F:metallopeptidase activity"/>
    <property type="evidence" value="ECO:0007669"/>
    <property type="project" value="UniProtKB-KW"/>
</dbReference>
<evidence type="ECO:0000313" key="7">
    <source>
        <dbReference type="EMBL" id="QSO45905.1"/>
    </source>
</evidence>
<keyword evidence="3" id="KW-0378">Hydrolase</keyword>
<dbReference type="Gene3D" id="3.40.140.10">
    <property type="entry name" value="Cytidine Deaminase, domain 2"/>
    <property type="match status" value="1"/>
</dbReference>
<sequence length="124" mass="13848">MSNEPPEFWSCLLEEACVTASDAAFPNEVSGIIYTDATGSFANLQVFNGISSETSVDASPHEVVEFAYWLQSHHCLPIATFHSHPGGQEHFSKRDEALQLWASQHVIVVRQQDSWKCMFFVSSL</sequence>
<feature type="domain" description="JAB" evidence="6">
    <location>
        <begin position="15"/>
        <end position="115"/>
    </location>
</feature>
<reference evidence="7 8" key="1">
    <citation type="submission" date="2021-02" db="EMBL/GenBank/DDBJ databases">
        <title>Alicyclobacillus curvatus sp. nov. and Alicyclobacillus mengziensis sp. nov., two acidophilic bacteria isolated from acid mine drainage.</title>
        <authorList>
            <person name="Huang Y."/>
        </authorList>
    </citation>
    <scope>NUCLEOTIDE SEQUENCE [LARGE SCALE GENOMIC DNA]</scope>
    <source>
        <strain evidence="7 8">S30H14</strain>
    </source>
</reference>
<evidence type="ECO:0000256" key="4">
    <source>
        <dbReference type="ARBA" id="ARBA00022833"/>
    </source>
</evidence>
<accession>A0A9X7Z643</accession>
<name>A0A9X7Z643_9BACL</name>
<gene>
    <name evidence="7" type="ORF">JZ786_15320</name>
</gene>
<protein>
    <submittedName>
        <fullName evidence="7">Mov34/MPN/PAD-1 family protein</fullName>
    </submittedName>
</protein>
<keyword evidence="4" id="KW-0862">Zinc</keyword>
<proteinExistence type="predicted"/>
<dbReference type="SUPFAM" id="SSF102712">
    <property type="entry name" value="JAB1/MPN domain"/>
    <property type="match status" value="1"/>
</dbReference>
<evidence type="ECO:0000256" key="5">
    <source>
        <dbReference type="ARBA" id="ARBA00023049"/>
    </source>
</evidence>
<dbReference type="InterPro" id="IPR028090">
    <property type="entry name" value="JAB_dom_prok"/>
</dbReference>
<dbReference type="Pfam" id="PF14464">
    <property type="entry name" value="Prok-JAB"/>
    <property type="match status" value="1"/>
</dbReference>
<dbReference type="Proteomes" id="UP000663505">
    <property type="component" value="Chromosome"/>
</dbReference>
<keyword evidence="8" id="KW-1185">Reference proteome</keyword>
<keyword evidence="2" id="KW-0479">Metal-binding</keyword>
<dbReference type="KEGG" id="afx:JZ786_15320"/>